<dbReference type="OrthoDB" id="10252281at2759"/>
<dbReference type="InterPro" id="IPR029055">
    <property type="entry name" value="Ntn_hydrolases_N"/>
</dbReference>
<evidence type="ECO:0000313" key="7">
    <source>
        <dbReference type="Proteomes" id="UP000886523"/>
    </source>
</evidence>
<keyword evidence="7" id="KW-1185">Reference proteome</keyword>
<dbReference type="InterPro" id="IPR001962">
    <property type="entry name" value="Asn_synthase"/>
</dbReference>
<keyword evidence="3" id="KW-0315">Glutamine amidotransferase</keyword>
<comment type="caution">
    <text evidence="6">The sequence shown here is derived from an EMBL/GenBank/DDBJ whole genome shotgun (WGS) entry which is preliminary data.</text>
</comment>
<evidence type="ECO:0000259" key="5">
    <source>
        <dbReference type="PROSITE" id="PS51278"/>
    </source>
</evidence>
<dbReference type="InterPro" id="IPR014729">
    <property type="entry name" value="Rossmann-like_a/b/a_fold"/>
</dbReference>
<dbReference type="Pfam" id="PF00733">
    <property type="entry name" value="Asn_synthase"/>
    <property type="match status" value="1"/>
</dbReference>
<dbReference type="SUPFAM" id="SSF52402">
    <property type="entry name" value="Adenine nucleotide alpha hydrolases-like"/>
    <property type="match status" value="1"/>
</dbReference>
<dbReference type="GO" id="GO:0004066">
    <property type="term" value="F:asparagine synthase (glutamine-hydrolyzing) activity"/>
    <property type="evidence" value="ECO:0007669"/>
    <property type="project" value="InterPro"/>
</dbReference>
<keyword evidence="1" id="KW-0028">Amino-acid biosynthesis</keyword>
<dbReference type="GO" id="GO:0006529">
    <property type="term" value="P:asparagine biosynthetic process"/>
    <property type="evidence" value="ECO:0007669"/>
    <property type="project" value="UniProtKB-KW"/>
</dbReference>
<gene>
    <name evidence="6" type="ORF">BS47DRAFT_515804</name>
</gene>
<evidence type="ECO:0000256" key="3">
    <source>
        <dbReference type="ARBA" id="ARBA00022962"/>
    </source>
</evidence>
<name>A0A9P6DPG8_9AGAM</name>
<dbReference type="PANTHER" id="PTHR45937">
    <property type="entry name" value="ASPARAGINE SYNTHETASE DOMAIN-CONTAINING PROTEIN 1"/>
    <property type="match status" value="1"/>
</dbReference>
<dbReference type="SUPFAM" id="SSF56235">
    <property type="entry name" value="N-terminal nucleophile aminohydrolases (Ntn hydrolases)"/>
    <property type="match status" value="1"/>
</dbReference>
<dbReference type="Gene3D" id="3.60.20.10">
    <property type="entry name" value="Glutamine Phosphoribosylpyrophosphate, subunit 1, domain 1"/>
    <property type="match status" value="1"/>
</dbReference>
<protein>
    <recommendedName>
        <fullName evidence="5">Glutamine amidotransferase type-2 domain-containing protein</fullName>
    </recommendedName>
</protein>
<organism evidence="6 7">
    <name type="scientific">Hydnum rufescens UP504</name>
    <dbReference type="NCBI Taxonomy" id="1448309"/>
    <lineage>
        <taxon>Eukaryota</taxon>
        <taxon>Fungi</taxon>
        <taxon>Dikarya</taxon>
        <taxon>Basidiomycota</taxon>
        <taxon>Agaricomycotina</taxon>
        <taxon>Agaricomycetes</taxon>
        <taxon>Cantharellales</taxon>
        <taxon>Hydnaceae</taxon>
        <taxon>Hydnum</taxon>
    </lineage>
</organism>
<dbReference type="InterPro" id="IPR017932">
    <property type="entry name" value="GATase_2_dom"/>
</dbReference>
<dbReference type="Gene3D" id="3.40.50.620">
    <property type="entry name" value="HUPs"/>
    <property type="match status" value="1"/>
</dbReference>
<evidence type="ECO:0000256" key="4">
    <source>
        <dbReference type="SAM" id="MobiDB-lite"/>
    </source>
</evidence>
<feature type="compositionally biased region" description="Basic and acidic residues" evidence="4">
    <location>
        <begin position="621"/>
        <end position="633"/>
    </location>
</feature>
<reference evidence="6" key="1">
    <citation type="journal article" date="2020" name="Nat. Commun.">
        <title>Large-scale genome sequencing of mycorrhizal fungi provides insights into the early evolution of symbiotic traits.</title>
        <authorList>
            <person name="Miyauchi S."/>
            <person name="Kiss E."/>
            <person name="Kuo A."/>
            <person name="Drula E."/>
            <person name="Kohler A."/>
            <person name="Sanchez-Garcia M."/>
            <person name="Morin E."/>
            <person name="Andreopoulos B."/>
            <person name="Barry K.W."/>
            <person name="Bonito G."/>
            <person name="Buee M."/>
            <person name="Carver A."/>
            <person name="Chen C."/>
            <person name="Cichocki N."/>
            <person name="Clum A."/>
            <person name="Culley D."/>
            <person name="Crous P.W."/>
            <person name="Fauchery L."/>
            <person name="Girlanda M."/>
            <person name="Hayes R.D."/>
            <person name="Keri Z."/>
            <person name="LaButti K."/>
            <person name="Lipzen A."/>
            <person name="Lombard V."/>
            <person name="Magnuson J."/>
            <person name="Maillard F."/>
            <person name="Murat C."/>
            <person name="Nolan M."/>
            <person name="Ohm R.A."/>
            <person name="Pangilinan J."/>
            <person name="Pereira M.F."/>
            <person name="Perotto S."/>
            <person name="Peter M."/>
            <person name="Pfister S."/>
            <person name="Riley R."/>
            <person name="Sitrit Y."/>
            <person name="Stielow J.B."/>
            <person name="Szollosi G."/>
            <person name="Zifcakova L."/>
            <person name="Stursova M."/>
            <person name="Spatafora J.W."/>
            <person name="Tedersoo L."/>
            <person name="Vaario L.M."/>
            <person name="Yamada A."/>
            <person name="Yan M."/>
            <person name="Wang P."/>
            <person name="Xu J."/>
            <person name="Bruns T."/>
            <person name="Baldrian P."/>
            <person name="Vilgalys R."/>
            <person name="Dunand C."/>
            <person name="Henrissat B."/>
            <person name="Grigoriev I.V."/>
            <person name="Hibbett D."/>
            <person name="Nagy L.G."/>
            <person name="Martin F.M."/>
        </authorList>
    </citation>
    <scope>NUCLEOTIDE SEQUENCE</scope>
    <source>
        <strain evidence="6">UP504</strain>
    </source>
</reference>
<sequence length="633" mass="70157">MCGVVVSISIPRTDDLNLGALHQLNALRGPTAASTAPRIHLTRIHAGPDSQRLISRVVSSSSTSDIQLSLFSSVLHLRGDHIVVQPHINSKGDILCWNGEVFRGLLIEPDENDGSRLFSLLSGSTSVDVPHIMSRLEGPYAFVFYQHSSKTLFYGRDPLGRRSLLMRTPDSVNPTFILASASLGYPTSPSNHFEEISPNYIYQIRLGRVTSLNKFPEFNIAQCIDKLNRNVPYSPDAFSAQHVLNPDIPSVDFPIPTKLSEDTRDAVEEFTRRLDKSVALRVQNIPSPTIPNTARLAVLFSGGIDCAVISFLAHKYVPLNEPIDLINVGFENPRKMKAKAHAKGDVLNKSPSTPNSSAGKLLPLVKEAIMTPNEQNIPQPYDQTNTYMTPDRETGLEQLDELQRMCPERLWNFVKVDVSYEESSAARPTVENLMFPSNTVMDLSLALALYFASRGKGTLHNTSLSHPDTRPTSSVTTKYVGKSKFYSSPARVLLSGLGSDELLGGYSRHRVAFSKGGWLSLVNELQLDLDRLPSRNLGRDDRIISSNGKESRYPYLDLSLVSYLARLPVHVKLDPRMKEDGVGDKRLLREAALKMGLHGASRRKKRAMQFGSRSARMTGGAEERRGDLELNRS</sequence>
<dbReference type="Proteomes" id="UP000886523">
    <property type="component" value="Unassembled WGS sequence"/>
</dbReference>
<evidence type="ECO:0000256" key="2">
    <source>
        <dbReference type="ARBA" id="ARBA00022888"/>
    </source>
</evidence>
<dbReference type="AlphaFoldDB" id="A0A9P6DPG8"/>
<dbReference type="EMBL" id="MU129143">
    <property type="protein sequence ID" value="KAF9505630.1"/>
    <property type="molecule type" value="Genomic_DNA"/>
</dbReference>
<dbReference type="PROSITE" id="PS51278">
    <property type="entry name" value="GATASE_TYPE_2"/>
    <property type="match status" value="1"/>
</dbReference>
<feature type="domain" description="Glutamine amidotransferase type-2" evidence="5">
    <location>
        <begin position="2"/>
        <end position="207"/>
    </location>
</feature>
<dbReference type="PANTHER" id="PTHR45937:SF1">
    <property type="entry name" value="ASPARAGINE SYNTHETASE DOMAIN-CONTAINING PROTEIN 1"/>
    <property type="match status" value="1"/>
</dbReference>
<evidence type="ECO:0000313" key="6">
    <source>
        <dbReference type="EMBL" id="KAF9505630.1"/>
    </source>
</evidence>
<keyword evidence="2" id="KW-0061">Asparagine biosynthesis</keyword>
<evidence type="ECO:0000256" key="1">
    <source>
        <dbReference type="ARBA" id="ARBA00022605"/>
    </source>
</evidence>
<dbReference type="InterPro" id="IPR051857">
    <property type="entry name" value="Asn_synthetase_domain"/>
</dbReference>
<proteinExistence type="predicted"/>
<dbReference type="CDD" id="cd01991">
    <property type="entry name" value="Asn_synthase_B_C"/>
    <property type="match status" value="1"/>
</dbReference>
<accession>A0A9P6DPG8</accession>
<feature type="region of interest" description="Disordered" evidence="4">
    <location>
        <begin position="602"/>
        <end position="633"/>
    </location>
</feature>